<feature type="non-terminal residue" evidence="1">
    <location>
        <position position="1"/>
    </location>
</feature>
<gene>
    <name evidence="1" type="primary">ORF168459</name>
</gene>
<sequence>IKMRKYKELNTETVSIYVLYFSFRYKKNTAEKKNKRKVEFIHTRNKMDNN</sequence>
<dbReference type="EMBL" id="HACG01042153">
    <property type="protein sequence ID" value="CEK89018.1"/>
    <property type="molecule type" value="Transcribed_RNA"/>
</dbReference>
<dbReference type="AlphaFoldDB" id="A0A0B7B7Q4"/>
<evidence type="ECO:0000313" key="1">
    <source>
        <dbReference type="EMBL" id="CEK89018.1"/>
    </source>
</evidence>
<name>A0A0B7B7Q4_9EUPU</name>
<proteinExistence type="predicted"/>
<protein>
    <submittedName>
        <fullName evidence="1">Uncharacterized protein</fullName>
    </submittedName>
</protein>
<accession>A0A0B7B7Q4</accession>
<reference evidence="1" key="1">
    <citation type="submission" date="2014-12" db="EMBL/GenBank/DDBJ databases">
        <title>Insight into the proteome of Arion vulgaris.</title>
        <authorList>
            <person name="Aradska J."/>
            <person name="Bulat T."/>
            <person name="Smidak R."/>
            <person name="Sarate P."/>
            <person name="Gangsoo J."/>
            <person name="Sialana F."/>
            <person name="Bilban M."/>
            <person name="Lubec G."/>
        </authorList>
    </citation>
    <scope>NUCLEOTIDE SEQUENCE</scope>
    <source>
        <tissue evidence="1">Skin</tissue>
    </source>
</reference>
<organism evidence="1">
    <name type="scientific">Arion vulgaris</name>
    <dbReference type="NCBI Taxonomy" id="1028688"/>
    <lineage>
        <taxon>Eukaryota</taxon>
        <taxon>Metazoa</taxon>
        <taxon>Spiralia</taxon>
        <taxon>Lophotrochozoa</taxon>
        <taxon>Mollusca</taxon>
        <taxon>Gastropoda</taxon>
        <taxon>Heterobranchia</taxon>
        <taxon>Euthyneura</taxon>
        <taxon>Panpulmonata</taxon>
        <taxon>Eupulmonata</taxon>
        <taxon>Stylommatophora</taxon>
        <taxon>Helicina</taxon>
        <taxon>Arionoidea</taxon>
        <taxon>Arionidae</taxon>
        <taxon>Arion</taxon>
    </lineage>
</organism>